<dbReference type="PANTHER" id="PTHR47053">
    <property type="entry name" value="MUREIN DD-ENDOPEPTIDASE MEPH-RELATED"/>
    <property type="match status" value="1"/>
</dbReference>
<dbReference type="Gene3D" id="3.90.1720.10">
    <property type="entry name" value="endopeptidase domain like (from Nostoc punctiforme)"/>
    <property type="match status" value="1"/>
</dbReference>
<keyword evidence="3 6" id="KW-0378">Hydrolase</keyword>
<protein>
    <submittedName>
        <fullName evidence="6">Glycoside hydrolase</fullName>
    </submittedName>
</protein>
<dbReference type="GO" id="GO:0008234">
    <property type="term" value="F:cysteine-type peptidase activity"/>
    <property type="evidence" value="ECO:0007669"/>
    <property type="project" value="UniProtKB-KW"/>
</dbReference>
<dbReference type="Gene3D" id="2.30.30.40">
    <property type="entry name" value="SH3 Domains"/>
    <property type="match status" value="2"/>
</dbReference>
<dbReference type="Pfam" id="PF18348">
    <property type="entry name" value="SH3_16"/>
    <property type="match status" value="1"/>
</dbReference>
<dbReference type="EMBL" id="DSVI01000004">
    <property type="protein sequence ID" value="HGT46602.1"/>
    <property type="molecule type" value="Genomic_DNA"/>
</dbReference>
<dbReference type="SUPFAM" id="SSF54001">
    <property type="entry name" value="Cysteine proteinases"/>
    <property type="match status" value="1"/>
</dbReference>
<accession>A0A832G746</accession>
<evidence type="ECO:0000259" key="5">
    <source>
        <dbReference type="PROSITE" id="PS51935"/>
    </source>
</evidence>
<comment type="similarity">
    <text evidence="1">Belongs to the peptidase C40 family.</text>
</comment>
<dbReference type="AlphaFoldDB" id="A0A832G746"/>
<dbReference type="PROSITE" id="PS51935">
    <property type="entry name" value="NLPC_P60"/>
    <property type="match status" value="1"/>
</dbReference>
<evidence type="ECO:0000256" key="2">
    <source>
        <dbReference type="ARBA" id="ARBA00022670"/>
    </source>
</evidence>
<dbReference type="GO" id="GO:0006508">
    <property type="term" value="P:proteolysis"/>
    <property type="evidence" value="ECO:0007669"/>
    <property type="project" value="UniProtKB-KW"/>
</dbReference>
<dbReference type="PANTHER" id="PTHR47053:SF1">
    <property type="entry name" value="MUREIN DD-ENDOPEPTIDASE MEPH-RELATED"/>
    <property type="match status" value="1"/>
</dbReference>
<dbReference type="InterPro" id="IPR051202">
    <property type="entry name" value="Peptidase_C40"/>
</dbReference>
<feature type="domain" description="NlpC/P60" evidence="5">
    <location>
        <begin position="245"/>
        <end position="379"/>
    </location>
</feature>
<evidence type="ECO:0000256" key="4">
    <source>
        <dbReference type="ARBA" id="ARBA00022807"/>
    </source>
</evidence>
<name>A0A832G746_9BACT</name>
<reference evidence="6" key="1">
    <citation type="journal article" date="2020" name="mSystems">
        <title>Genome- and Community-Level Interaction Insights into Carbon Utilization and Element Cycling Functions of Hydrothermarchaeota in Hydrothermal Sediment.</title>
        <authorList>
            <person name="Zhou Z."/>
            <person name="Liu Y."/>
            <person name="Xu W."/>
            <person name="Pan J."/>
            <person name="Luo Z.H."/>
            <person name="Li M."/>
        </authorList>
    </citation>
    <scope>NUCLEOTIDE SEQUENCE [LARGE SCALE GENOMIC DNA]</scope>
    <source>
        <strain evidence="6">SpSt-500</strain>
    </source>
</reference>
<organism evidence="6">
    <name type="scientific">Ignavibacterium album</name>
    <dbReference type="NCBI Taxonomy" id="591197"/>
    <lineage>
        <taxon>Bacteria</taxon>
        <taxon>Pseudomonadati</taxon>
        <taxon>Ignavibacteriota</taxon>
        <taxon>Ignavibacteria</taxon>
        <taxon>Ignavibacteriales</taxon>
        <taxon>Ignavibacteriaceae</taxon>
        <taxon>Ignavibacterium</taxon>
    </lineage>
</organism>
<comment type="caution">
    <text evidence="6">The sequence shown here is derived from an EMBL/GenBank/DDBJ whole genome shotgun (WGS) entry which is preliminary data.</text>
</comment>
<evidence type="ECO:0000256" key="1">
    <source>
        <dbReference type="ARBA" id="ARBA00007074"/>
    </source>
</evidence>
<evidence type="ECO:0000256" key="3">
    <source>
        <dbReference type="ARBA" id="ARBA00022801"/>
    </source>
</evidence>
<dbReference type="Pfam" id="PF00877">
    <property type="entry name" value="NLPC_P60"/>
    <property type="match status" value="1"/>
</dbReference>
<gene>
    <name evidence="6" type="ORF">ENS56_01035</name>
</gene>
<sequence>MKNISLIISVLIILSNIIFSQVNPNMEKAKTIIRETKEKFAPDKRVAVFNIEAEQPANKIIIKGETNLPEAKEYLIRTLDGEAIKFEDKIQLLPAKELGDKIYGVINLSVSNIRTNPDHPAELSTQSLLGTPIKVLKEGQWGFYLVQTPDGYISWLDDDGFQLMNEEEWNEWKSSEKIIYLNEFGWAYEKAELNSQHISDLVAGNLLKLISEEKEFYQVEFPDKRIAFVHKNESQKFSQWYQSLNPDGEKILQTAYRFMGVPYLWGGTSSKGMDCSGFTKTVYFLNGIILPRDASQQVHTGELIDTKNGWENLQAGDLLFFGTKANGEKKERITHVAIYIGDGDFIHAAGRVRINSFNKSKSYYSEYRENAFIRAKRILSSVGKNGIEKILDNSFYKYD</sequence>
<keyword evidence="2" id="KW-0645">Protease</keyword>
<keyword evidence="4" id="KW-0788">Thiol protease</keyword>
<dbReference type="InterPro" id="IPR038765">
    <property type="entry name" value="Papain-like_cys_pep_sf"/>
</dbReference>
<dbReference type="InterPro" id="IPR000064">
    <property type="entry name" value="NLP_P60_dom"/>
</dbReference>
<evidence type="ECO:0000313" key="6">
    <source>
        <dbReference type="EMBL" id="HGT46602.1"/>
    </source>
</evidence>
<proteinExistence type="inferred from homology"/>
<dbReference type="InterPro" id="IPR041382">
    <property type="entry name" value="SH3_16"/>
</dbReference>